<gene>
    <name evidence="1" type="ORF">LOC71_18925</name>
</gene>
<proteinExistence type="predicted"/>
<comment type="caution">
    <text evidence="1">The sequence shown here is derived from an EMBL/GenBank/DDBJ whole genome shotgun (WGS) entry which is preliminary data.</text>
</comment>
<protein>
    <recommendedName>
        <fullName evidence="3">DUF3806 domain-containing protein</fullName>
    </recommendedName>
</protein>
<accession>A0ABS8NLA4</accession>
<dbReference type="Proteomes" id="UP001430306">
    <property type="component" value="Unassembled WGS sequence"/>
</dbReference>
<sequence>MAEDQQDETYSEKYIYMFMDAAGRGLPVDASTVAVTDMQMRHNAFEVEMTEAAQELLGEAPPIGDPVLVHVIEDIVKRVRSGESLKCKTTFPEAAMGILWAWHIVTRFHWEWRAVKKDWWETLAIADTENKYVILPVQFMRGVADNEEVERWPHDIIEAIENGQLPDSNAGDLLRIC</sequence>
<dbReference type="RefSeq" id="WP_230275776.1">
    <property type="nucleotide sequence ID" value="NZ_JAJKFW010000047.1"/>
</dbReference>
<organism evidence="1 2">
    <name type="scientific">Rhodopirellula halodulae</name>
    <dbReference type="NCBI Taxonomy" id="2894198"/>
    <lineage>
        <taxon>Bacteria</taxon>
        <taxon>Pseudomonadati</taxon>
        <taxon>Planctomycetota</taxon>
        <taxon>Planctomycetia</taxon>
        <taxon>Pirellulales</taxon>
        <taxon>Pirellulaceae</taxon>
        <taxon>Rhodopirellula</taxon>
    </lineage>
</organism>
<name>A0ABS8NLA4_9BACT</name>
<evidence type="ECO:0000313" key="1">
    <source>
        <dbReference type="EMBL" id="MCC9644356.1"/>
    </source>
</evidence>
<evidence type="ECO:0000313" key="2">
    <source>
        <dbReference type="Proteomes" id="UP001430306"/>
    </source>
</evidence>
<evidence type="ECO:0008006" key="3">
    <source>
        <dbReference type="Google" id="ProtNLM"/>
    </source>
</evidence>
<keyword evidence="2" id="KW-1185">Reference proteome</keyword>
<reference evidence="1" key="1">
    <citation type="submission" date="2021-11" db="EMBL/GenBank/DDBJ databases">
        <title>Genome sequence.</title>
        <authorList>
            <person name="Sun Q."/>
        </authorList>
    </citation>
    <scope>NUCLEOTIDE SEQUENCE</scope>
    <source>
        <strain evidence="1">JC740</strain>
    </source>
</reference>
<dbReference type="EMBL" id="JAJKFW010000047">
    <property type="protein sequence ID" value="MCC9644356.1"/>
    <property type="molecule type" value="Genomic_DNA"/>
</dbReference>